<dbReference type="PROSITE" id="PS50238">
    <property type="entry name" value="RHOGAP"/>
    <property type="match status" value="1"/>
</dbReference>
<dbReference type="SUPFAM" id="SSF48350">
    <property type="entry name" value="GTPase activation domain, GAP"/>
    <property type="match status" value="1"/>
</dbReference>
<dbReference type="HOGENOM" id="CLU_1579413_0_0_1"/>
<evidence type="ECO:0000313" key="3">
    <source>
        <dbReference type="Proteomes" id="UP000030755"/>
    </source>
</evidence>
<evidence type="ECO:0000259" key="1">
    <source>
        <dbReference type="PROSITE" id="PS50238"/>
    </source>
</evidence>
<proteinExistence type="predicted"/>
<dbReference type="OrthoDB" id="3196451at2759"/>
<protein>
    <recommendedName>
        <fullName evidence="1">Rho-GAP domain-containing protein</fullName>
    </recommendedName>
</protein>
<dbReference type="Pfam" id="PF00620">
    <property type="entry name" value="RhoGAP"/>
    <property type="match status" value="1"/>
</dbReference>
<dbReference type="Proteomes" id="UP000030755">
    <property type="component" value="Unassembled WGS sequence"/>
</dbReference>
<dbReference type="EMBL" id="KE561047">
    <property type="protein sequence ID" value="EPZ33605.1"/>
    <property type="molecule type" value="Genomic_DNA"/>
</dbReference>
<dbReference type="Gene3D" id="1.10.555.10">
    <property type="entry name" value="Rho GTPase activation protein"/>
    <property type="match status" value="1"/>
</dbReference>
<reference evidence="2 3" key="1">
    <citation type="journal article" date="2013" name="Curr. Biol.">
        <title>Shared signatures of parasitism and phylogenomics unite Cryptomycota and microsporidia.</title>
        <authorList>
            <person name="James T.Y."/>
            <person name="Pelin A."/>
            <person name="Bonen L."/>
            <person name="Ahrendt S."/>
            <person name="Sain D."/>
            <person name="Corradi N."/>
            <person name="Stajich J.E."/>
        </authorList>
    </citation>
    <scope>NUCLEOTIDE SEQUENCE [LARGE SCALE GENOMIC DNA]</scope>
    <source>
        <strain evidence="2 3">CSF55</strain>
    </source>
</reference>
<dbReference type="AlphaFoldDB" id="A0A075AU02"/>
<feature type="domain" description="Rho-GAP" evidence="1">
    <location>
        <begin position="1"/>
        <end position="169"/>
    </location>
</feature>
<organism evidence="2 3">
    <name type="scientific">Rozella allomycis (strain CSF55)</name>
    <dbReference type="NCBI Taxonomy" id="988480"/>
    <lineage>
        <taxon>Eukaryota</taxon>
        <taxon>Fungi</taxon>
        <taxon>Fungi incertae sedis</taxon>
        <taxon>Cryptomycota</taxon>
        <taxon>Cryptomycota incertae sedis</taxon>
        <taxon>Rozella</taxon>
    </lineage>
</organism>
<dbReference type="STRING" id="988480.A0A075AU02"/>
<name>A0A075AU02_ROZAC</name>
<dbReference type="SMART" id="SM00324">
    <property type="entry name" value="RhoGAP"/>
    <property type="match status" value="1"/>
</dbReference>
<gene>
    <name evidence="2" type="ORF">O9G_000380</name>
</gene>
<keyword evidence="3" id="KW-1185">Reference proteome</keyword>
<dbReference type="GO" id="GO:0007165">
    <property type="term" value="P:signal transduction"/>
    <property type="evidence" value="ECO:0007669"/>
    <property type="project" value="InterPro"/>
</dbReference>
<accession>A0A075AU02</accession>
<dbReference type="InterPro" id="IPR000198">
    <property type="entry name" value="RhoGAP_dom"/>
</dbReference>
<sequence length="169" mass="19702">MQISKFIDFNAQIVQKFPVEHYSTFVYLTSLAREILYQENQSISVKEIATIFASSVLSMCECLIRFLETLPDPVVPHQWEILCLESSQNYTACRLIVQKFPVEHYNTFVYLTSLAREILYQENQSISVEEIATIFASVLIRPLSDVKFMEKKKIQFILHFLSLQPQPIE</sequence>
<evidence type="ECO:0000313" key="2">
    <source>
        <dbReference type="EMBL" id="EPZ33605.1"/>
    </source>
</evidence>
<dbReference type="InterPro" id="IPR008936">
    <property type="entry name" value="Rho_GTPase_activation_prot"/>
</dbReference>